<gene>
    <name evidence="1" type="ORF">TM448B03320_0002</name>
</gene>
<dbReference type="AlphaFoldDB" id="A0A6M3XX14"/>
<evidence type="ECO:0000313" key="1">
    <source>
        <dbReference type="EMBL" id="QJI02525.1"/>
    </source>
</evidence>
<sequence length="69" mass="8299">MEIKPLQRGYLPIEIVLETEEDYNMIHRALELLAKTEIMESFTKDRVLHTLEKLDDFSIAGRHFRDFYK</sequence>
<proteinExistence type="predicted"/>
<dbReference type="EMBL" id="MT145009">
    <property type="protein sequence ID" value="QJI02525.1"/>
    <property type="molecule type" value="Genomic_DNA"/>
</dbReference>
<name>A0A6M3XX14_9ZZZZ</name>
<reference evidence="1" key="1">
    <citation type="submission" date="2020-03" db="EMBL/GenBank/DDBJ databases">
        <title>The deep terrestrial virosphere.</title>
        <authorList>
            <person name="Holmfeldt K."/>
            <person name="Nilsson E."/>
            <person name="Simone D."/>
            <person name="Lopez-Fernandez M."/>
            <person name="Wu X."/>
            <person name="de Brujin I."/>
            <person name="Lundin D."/>
            <person name="Andersson A."/>
            <person name="Bertilsson S."/>
            <person name="Dopson M."/>
        </authorList>
    </citation>
    <scope>NUCLEOTIDE SEQUENCE</scope>
    <source>
        <strain evidence="1">TM448B03320</strain>
    </source>
</reference>
<accession>A0A6M3XX14</accession>
<protein>
    <submittedName>
        <fullName evidence="1">Uncharacterized protein</fullName>
    </submittedName>
</protein>
<organism evidence="1">
    <name type="scientific">viral metagenome</name>
    <dbReference type="NCBI Taxonomy" id="1070528"/>
    <lineage>
        <taxon>unclassified sequences</taxon>
        <taxon>metagenomes</taxon>
        <taxon>organismal metagenomes</taxon>
    </lineage>
</organism>